<evidence type="ECO:0000256" key="1">
    <source>
        <dbReference type="SAM" id="MobiDB-lite"/>
    </source>
</evidence>
<dbReference type="RefSeq" id="WP_322464012.1">
    <property type="nucleotide sequence ID" value="NZ_JAXOJX010000001.1"/>
</dbReference>
<dbReference type="EMBL" id="JAXOJX010000001">
    <property type="protein sequence ID" value="MDZ5455318.1"/>
    <property type="molecule type" value="Genomic_DNA"/>
</dbReference>
<dbReference type="InterPro" id="IPR005532">
    <property type="entry name" value="SUMF_dom"/>
</dbReference>
<dbReference type="InterPro" id="IPR042095">
    <property type="entry name" value="SUMF_sf"/>
</dbReference>
<feature type="domain" description="Sulfatase-modifying factor enzyme-like" evidence="2">
    <location>
        <begin position="1117"/>
        <end position="1379"/>
    </location>
</feature>
<comment type="caution">
    <text evidence="3">The sequence shown here is derived from an EMBL/GenBank/DDBJ whole genome shotgun (WGS) entry which is preliminary data.</text>
</comment>
<reference evidence="3 4" key="1">
    <citation type="submission" date="2023-11" db="EMBL/GenBank/DDBJ databases">
        <title>Draft genome of Azohydromonas lata strain H1 (DSM1123), a polyhydroxyalkanoate producer.</title>
        <authorList>
            <person name="Traversa D."/>
            <person name="D'Addabbo P."/>
            <person name="Pazzani C."/>
            <person name="Manzari C."/>
            <person name="Chiara M."/>
            <person name="Scrascia M."/>
        </authorList>
    </citation>
    <scope>NUCLEOTIDE SEQUENCE [LARGE SCALE GENOMIC DNA]</scope>
    <source>
        <strain evidence="3 4">H1</strain>
        <plasmid evidence="3">unnamed</plasmid>
    </source>
</reference>
<evidence type="ECO:0000259" key="2">
    <source>
        <dbReference type="Pfam" id="PF03781"/>
    </source>
</evidence>
<sequence length="1383" mass="154223">MGLNNKLPWAALVDRMVGVADRLDDLSPLLGQYGGDDAPAVPLLLEWLKHMENFHASQHDEYESRLKENLQQRALDPEDRDGMGCKRDDRVWDLLQSLWVGPGTALDPRRALELHLARAYIGVERAGPTRPPRQLPALLFNKCDPNQANRGRVVALHLTLLCAADWPACPAFGSLHGRLVRAPGAYLLDLDPEFEQAITRVEELLARTLAPLPAGQHAHVLAWSLRPLPWPGEEQHFSLLSVGGPSLGAWMALACLHLAADFLAPQVRHDWGEPLCELDLRSLSGTAALGEPPDFAADPLEWPLDFIGGATHKLTELKQLIELNNTLRFNTQAVLLRKGQPVEGNQHPALLDGLTLGDWVREAHASSASSGYALGPRLRALHDALMQLPLADHSGRHQRESLPAELLNQDFASELPAPAEGSAQPAALRAALRASLLQRYAHWAGGHYQPFGGGSDGQPVLLSNHFHPIEILPLAQTALDAQGRPRDDQAKLPRKGQINGLADLLDIKGVDRWLCTAAPAGGKTTLLAAFEMEAAHAALKRLNLKGHFGTVALWLPLRWCATAQVQNAEAAMDALWNLARRSHPAWTRPLRQAVDQGDWSVFKALRIRVVWLLDGVNEMPAQSQSHRAQLISWMDDLLGQLATASGGCVAQRVYTVRTHARQGMLPTVHEAALQPWDRKRRRDYMLLRLGKNHQHLSALEDAIDGDPEPDDRKLMATPGHLATQITLLQSGLVSRPAQHRAELFCTLLWVRLHQEVVSRQHIPRELLSPAECTRLDNLQANLRRDGGWRWPAQRDPRSLIATLARLAVSQQHLDPVARQRRKTGAADAWAMTATLDAFMRPPRLPQVALDVPGDTIRRTEALLNAAEQLNVLRRNPDGETLTWTHQLYLELFAALALLPKEGDDREVWLDIEPVEPLPMEQLWEQHQQDRARLNQLGWETEAFLIPMVPRSDDVEETLRYLAQLRGPRQVVDLVARVTTQRPELAAQLALDNWVAFGELRDHPQDGWQPEGHELPDGRVATSSEPGRRRTHPKLNRLRKALLARMTNRDVHIACRIECGFLLGALGGDGRFEICGKALILKDEHWQPVGTPGGRVSVLMGDLMGEFDDRTIYPIKSFAAGHGLLQVNDLPAFEMAGLLVTTAQIKCFVASNEVHDERWWPDVAGEWLQSIYPDHPLLEYPSNKYDYCQPAHVNFWCAQAYSLWESRQRQQAQGGITGQTDGRVGFRRLPVDLPTEAQWEAAVRYAHQAGAQPRWRFGYTQGLLTEERILLSSEEKSFIDVAPWHFNHNNVCGGMLSVVGVFTESAVGCLQDMAGNILEWTVSPGTDLLERDVVNVRAKGYWDRVVRGGHFLKSACYCTAGIRFARHPELQVGVGFRMVREVNV</sequence>
<gene>
    <name evidence="3" type="ORF">SM757_01900</name>
</gene>
<dbReference type="PANTHER" id="PTHR23150">
    <property type="entry name" value="SULFATASE MODIFYING FACTOR 1, 2"/>
    <property type="match status" value="1"/>
</dbReference>
<accession>A0ABU5I8M7</accession>
<organism evidence="3 4">
    <name type="scientific">Azohydromonas lata</name>
    <dbReference type="NCBI Taxonomy" id="45677"/>
    <lineage>
        <taxon>Bacteria</taxon>
        <taxon>Pseudomonadati</taxon>
        <taxon>Pseudomonadota</taxon>
        <taxon>Betaproteobacteria</taxon>
        <taxon>Burkholderiales</taxon>
        <taxon>Sphaerotilaceae</taxon>
        <taxon>Azohydromonas</taxon>
    </lineage>
</organism>
<evidence type="ECO:0000313" key="4">
    <source>
        <dbReference type="Proteomes" id="UP001293718"/>
    </source>
</evidence>
<proteinExistence type="predicted"/>
<dbReference type="InterPro" id="IPR051043">
    <property type="entry name" value="Sulfatase_Mod_Factor_Kinase"/>
</dbReference>
<name>A0ABU5I8M7_9BURK</name>
<dbReference type="Proteomes" id="UP001293718">
    <property type="component" value="Unassembled WGS sequence"/>
</dbReference>
<dbReference type="Pfam" id="PF03781">
    <property type="entry name" value="FGE-sulfatase"/>
    <property type="match status" value="1"/>
</dbReference>
<protein>
    <submittedName>
        <fullName evidence="3">SUMF1/EgtB/PvdO family nonheme iron enzyme</fullName>
    </submittedName>
</protein>
<feature type="compositionally biased region" description="Basic and acidic residues" evidence="1">
    <location>
        <begin position="1002"/>
        <end position="1016"/>
    </location>
</feature>
<keyword evidence="4" id="KW-1185">Reference proteome</keyword>
<dbReference type="PANTHER" id="PTHR23150:SF19">
    <property type="entry name" value="FORMYLGLYCINE-GENERATING ENZYME"/>
    <property type="match status" value="1"/>
</dbReference>
<dbReference type="InterPro" id="IPR016187">
    <property type="entry name" value="CTDL_fold"/>
</dbReference>
<geneLocation type="plasmid" evidence="3">
    <name>unnamed</name>
</geneLocation>
<evidence type="ECO:0000313" key="3">
    <source>
        <dbReference type="EMBL" id="MDZ5455318.1"/>
    </source>
</evidence>
<keyword evidence="3" id="KW-0614">Plasmid</keyword>
<feature type="region of interest" description="Disordered" evidence="1">
    <location>
        <begin position="1002"/>
        <end position="1030"/>
    </location>
</feature>
<dbReference type="SUPFAM" id="SSF56436">
    <property type="entry name" value="C-type lectin-like"/>
    <property type="match status" value="1"/>
</dbReference>
<dbReference type="Gene3D" id="3.90.1580.10">
    <property type="entry name" value="paralog of FGE (formylglycine-generating enzyme)"/>
    <property type="match status" value="1"/>
</dbReference>